<gene>
    <name evidence="1" type="ORF">DP923_08205</name>
</gene>
<organism evidence="1 2">
    <name type="scientific">Pontibacter arcticus</name>
    <dbReference type="NCBI Taxonomy" id="2080288"/>
    <lineage>
        <taxon>Bacteria</taxon>
        <taxon>Pseudomonadati</taxon>
        <taxon>Bacteroidota</taxon>
        <taxon>Cytophagia</taxon>
        <taxon>Cytophagales</taxon>
        <taxon>Hymenobacteraceae</taxon>
        <taxon>Pontibacter</taxon>
    </lineage>
</organism>
<dbReference type="EMBL" id="QMDV01000002">
    <property type="protein sequence ID" value="RAU83483.1"/>
    <property type="molecule type" value="Genomic_DNA"/>
</dbReference>
<dbReference type="Proteomes" id="UP000251692">
    <property type="component" value="Unassembled WGS sequence"/>
</dbReference>
<dbReference type="OrthoDB" id="1256452at2"/>
<comment type="caution">
    <text evidence="1">The sequence shown here is derived from an EMBL/GenBank/DDBJ whole genome shotgun (WGS) entry which is preliminary data.</text>
</comment>
<reference evidence="1 2" key="1">
    <citation type="submission" date="2018-06" db="EMBL/GenBank/DDBJ databases">
        <authorList>
            <person name="Liu Z.-W."/>
        </authorList>
    </citation>
    <scope>NUCLEOTIDE SEQUENCE [LARGE SCALE GENOMIC DNA]</scope>
    <source>
        <strain evidence="1 2">2b14</strain>
    </source>
</reference>
<protein>
    <submittedName>
        <fullName evidence="1">Uncharacterized protein</fullName>
    </submittedName>
</protein>
<dbReference type="AlphaFoldDB" id="A0A364RGS8"/>
<evidence type="ECO:0000313" key="2">
    <source>
        <dbReference type="Proteomes" id="UP000251692"/>
    </source>
</evidence>
<evidence type="ECO:0000313" key="1">
    <source>
        <dbReference type="EMBL" id="RAU83483.1"/>
    </source>
</evidence>
<proteinExistence type="predicted"/>
<keyword evidence="2" id="KW-1185">Reference proteome</keyword>
<accession>A0A364RGS8</accession>
<name>A0A364RGS8_9BACT</name>
<reference evidence="1 2" key="2">
    <citation type="submission" date="2018-07" db="EMBL/GenBank/DDBJ databases">
        <title>Pontibacter sp. 2b14 genomic sequence and assembly.</title>
        <authorList>
            <person name="Du Z.-J."/>
        </authorList>
    </citation>
    <scope>NUCLEOTIDE SEQUENCE [LARGE SCALE GENOMIC DNA]</scope>
    <source>
        <strain evidence="1 2">2b14</strain>
    </source>
</reference>
<sequence length="121" mass="13825">MTLEYTRSQNTIDQFVDSVAEKNLTYYASDLLTADACKSMAELGKAIRKATRVCKKLDLPLKENFKLVFRAQGSEVVQDWKLSPMAYMLLILNTDSKNEVVAQLQVEMVKRLLHQEDKTHA</sequence>